<accession>A0AAD9XPB3</accession>
<comment type="caution">
    <text evidence="2">The sequence shown here is derived from an EMBL/GenBank/DDBJ whole genome shotgun (WGS) entry which is preliminary data.</text>
</comment>
<proteinExistence type="predicted"/>
<organism evidence="2 3">
    <name type="scientific">Dipteronia dyeriana</name>
    <dbReference type="NCBI Taxonomy" id="168575"/>
    <lineage>
        <taxon>Eukaryota</taxon>
        <taxon>Viridiplantae</taxon>
        <taxon>Streptophyta</taxon>
        <taxon>Embryophyta</taxon>
        <taxon>Tracheophyta</taxon>
        <taxon>Spermatophyta</taxon>
        <taxon>Magnoliopsida</taxon>
        <taxon>eudicotyledons</taxon>
        <taxon>Gunneridae</taxon>
        <taxon>Pentapetalae</taxon>
        <taxon>rosids</taxon>
        <taxon>malvids</taxon>
        <taxon>Sapindales</taxon>
        <taxon>Sapindaceae</taxon>
        <taxon>Hippocastanoideae</taxon>
        <taxon>Acereae</taxon>
        <taxon>Dipteronia</taxon>
    </lineage>
</organism>
<reference evidence="2" key="1">
    <citation type="journal article" date="2023" name="Plant J.">
        <title>Genome sequences and population genomics provide insights into the demographic history, inbreeding, and mutation load of two 'living fossil' tree species of Dipteronia.</title>
        <authorList>
            <person name="Feng Y."/>
            <person name="Comes H.P."/>
            <person name="Chen J."/>
            <person name="Zhu S."/>
            <person name="Lu R."/>
            <person name="Zhang X."/>
            <person name="Li P."/>
            <person name="Qiu J."/>
            <person name="Olsen K.M."/>
            <person name="Qiu Y."/>
        </authorList>
    </citation>
    <scope>NUCLEOTIDE SEQUENCE</scope>
    <source>
        <strain evidence="2">KIB01</strain>
    </source>
</reference>
<keyword evidence="3" id="KW-1185">Reference proteome</keyword>
<evidence type="ECO:0000313" key="3">
    <source>
        <dbReference type="Proteomes" id="UP001280121"/>
    </source>
</evidence>
<sequence length="87" mass="9204">MGLCVTLTTTTSLDTDEDRSERQTKAVDGCLCVKRGCVTSTTSSLLLTPSREVSIIPSHMDDMCLERGCSAVEKASCDATAGELDEG</sequence>
<evidence type="ECO:0000313" key="2">
    <source>
        <dbReference type="EMBL" id="KAK2663269.1"/>
    </source>
</evidence>
<evidence type="ECO:0000256" key="1">
    <source>
        <dbReference type="SAM" id="MobiDB-lite"/>
    </source>
</evidence>
<feature type="compositionally biased region" description="Low complexity" evidence="1">
    <location>
        <begin position="1"/>
        <end position="13"/>
    </location>
</feature>
<dbReference type="AlphaFoldDB" id="A0AAD9XPB3"/>
<dbReference type="Proteomes" id="UP001280121">
    <property type="component" value="Unassembled WGS sequence"/>
</dbReference>
<protein>
    <submittedName>
        <fullName evidence="2">Uncharacterized protein</fullName>
    </submittedName>
</protein>
<feature type="region of interest" description="Disordered" evidence="1">
    <location>
        <begin position="1"/>
        <end position="21"/>
    </location>
</feature>
<gene>
    <name evidence="2" type="ORF">Ddye_001843</name>
</gene>
<name>A0AAD9XPB3_9ROSI</name>
<dbReference type="EMBL" id="JANJYI010000001">
    <property type="protein sequence ID" value="KAK2663269.1"/>
    <property type="molecule type" value="Genomic_DNA"/>
</dbReference>